<reference evidence="1" key="1">
    <citation type="submission" date="2023-04" db="EMBL/GenBank/DDBJ databases">
        <title>Uncovering the Secrets of Slow-Growing Bacteria in Tropical Savanna Soil through Cultivation and Genomic Analysis.</title>
        <authorList>
            <person name="Goncalves O.S."/>
            <person name="Santana M.F."/>
        </authorList>
    </citation>
    <scope>NUCLEOTIDE SEQUENCE</scope>
    <source>
        <strain evidence="1">ANTI</strain>
    </source>
</reference>
<accession>A0AAP4EB85</accession>
<gene>
    <name evidence="1" type="ORF">QDS18_18170</name>
</gene>
<proteinExistence type="predicted"/>
<comment type="caution">
    <text evidence="1">The sequence shown here is derived from an EMBL/GenBank/DDBJ whole genome shotgun (WGS) entry which is preliminary data.</text>
</comment>
<dbReference type="AlphaFoldDB" id="A0AAP4EB85"/>
<evidence type="ECO:0000313" key="1">
    <source>
        <dbReference type="EMBL" id="MDH2332780.1"/>
    </source>
</evidence>
<dbReference type="EMBL" id="JARVWT010000008">
    <property type="protein sequence ID" value="MDH2332780.1"/>
    <property type="molecule type" value="Genomic_DNA"/>
</dbReference>
<name>A0AAP4EB85_PAEPO</name>
<dbReference type="Proteomes" id="UP001229409">
    <property type="component" value="Unassembled WGS sequence"/>
</dbReference>
<sequence length="45" mass="5067">MGELLSKIAADDTLVVTRMEGLDRNTDSCCSWLNNFVKETYILLS</sequence>
<organism evidence="1 2">
    <name type="scientific">Paenibacillus polymyxa</name>
    <name type="common">Bacillus polymyxa</name>
    <dbReference type="NCBI Taxonomy" id="1406"/>
    <lineage>
        <taxon>Bacteria</taxon>
        <taxon>Bacillati</taxon>
        <taxon>Bacillota</taxon>
        <taxon>Bacilli</taxon>
        <taxon>Bacillales</taxon>
        <taxon>Paenibacillaceae</taxon>
        <taxon>Paenibacillus</taxon>
    </lineage>
</organism>
<protein>
    <submittedName>
        <fullName evidence="1">Uncharacterized protein</fullName>
    </submittedName>
</protein>
<evidence type="ECO:0000313" key="2">
    <source>
        <dbReference type="Proteomes" id="UP001229409"/>
    </source>
</evidence>